<comment type="caution">
    <text evidence="1">The sequence shown here is derived from an EMBL/GenBank/DDBJ whole genome shotgun (WGS) entry which is preliminary data.</text>
</comment>
<gene>
    <name evidence="1" type="ORF">ABU900_17840</name>
</gene>
<dbReference type="Proteomes" id="UP001437419">
    <property type="component" value="Unassembled WGS sequence"/>
</dbReference>
<evidence type="ECO:0000313" key="2">
    <source>
        <dbReference type="Proteomes" id="UP001437419"/>
    </source>
</evidence>
<protein>
    <submittedName>
        <fullName evidence="1">Uncharacterized protein</fullName>
    </submittedName>
</protein>
<dbReference type="SUPFAM" id="SSF53474">
    <property type="entry name" value="alpha/beta-Hydrolases"/>
    <property type="match status" value="1"/>
</dbReference>
<dbReference type="RefSeq" id="WP_353640316.1">
    <property type="nucleotide sequence ID" value="NZ_JBEUDR010000006.1"/>
</dbReference>
<evidence type="ECO:0000313" key="1">
    <source>
        <dbReference type="EMBL" id="MES5326271.1"/>
    </source>
</evidence>
<keyword evidence="2" id="KW-1185">Reference proteome</keyword>
<reference evidence="1 2" key="1">
    <citation type="submission" date="2024-06" db="EMBL/GenBank/DDBJ databases">
        <title>Alcaligenes phenolicus JC896.</title>
        <authorList>
            <person name="Venkata Ramana C."/>
            <person name="Sasikala C."/>
            <person name="Mahima D."/>
        </authorList>
    </citation>
    <scope>NUCLEOTIDE SEQUENCE [LARGE SCALE GENOMIC DNA]</scope>
    <source>
        <strain evidence="1 2">JC896</strain>
    </source>
</reference>
<accession>A0ABV2BMY2</accession>
<sequence length="414" mass="45234">MVEFVETPEVCLTLDGQNWVAQFKIPEGPPEGVTYAFYLLRNGVRVAHRWYEKGLTAKFSNNGVAGRYQARVFIKTAATENAGPSTTTLDSERVVQNGPPYDLRRWGQRPLFERDLDAAWAEEEFADGLYHFTAGEHHTDLLLSGMDKLSSSPAVLVCFSGALTSREGTSAPFFSGVEIAKKLDAPVISVADPSLARSHRLFLGWYAGHEGFVDLPKRIAGLLDAFVKQTGARLILMGGSGGGFASLLMLSLIQTPRASAFVWNPQTSLSRYTPKSVQRYLEVAFPSLAGSADIQNTLDASGVIYNLDLRASVMTGQRSILYLQNKSDWHVESHAKPFLEKFGVGEKASEDVRSFNQRVAYWEGDWGDGHVPPSKDMIAAGLTLLLAGKAPLDAALELESNHLAAQNSPALLRT</sequence>
<name>A0ABV2BMY2_9BURK</name>
<organism evidence="1 2">
    <name type="scientific">Alcaligenes phenolicus</name>
    <dbReference type="NCBI Taxonomy" id="232846"/>
    <lineage>
        <taxon>Bacteria</taxon>
        <taxon>Pseudomonadati</taxon>
        <taxon>Pseudomonadota</taxon>
        <taxon>Betaproteobacteria</taxon>
        <taxon>Burkholderiales</taxon>
        <taxon>Alcaligenaceae</taxon>
        <taxon>Alcaligenes</taxon>
    </lineage>
</organism>
<dbReference type="EMBL" id="JBEUDR010000006">
    <property type="protein sequence ID" value="MES5326271.1"/>
    <property type="molecule type" value="Genomic_DNA"/>
</dbReference>
<dbReference type="InterPro" id="IPR029058">
    <property type="entry name" value="AB_hydrolase_fold"/>
</dbReference>
<proteinExistence type="predicted"/>